<accession>A0A2A9CUQ0</accession>
<gene>
    <name evidence="1" type="ORF">ATK74_2744</name>
</gene>
<evidence type="ECO:0000313" key="2">
    <source>
        <dbReference type="Proteomes" id="UP000226079"/>
    </source>
</evidence>
<evidence type="ECO:0000313" key="1">
    <source>
        <dbReference type="EMBL" id="PFG18163.1"/>
    </source>
</evidence>
<organism evidence="1 2">
    <name type="scientific">Propionicimonas paludicola</name>
    <dbReference type="NCBI Taxonomy" id="185243"/>
    <lineage>
        <taxon>Bacteria</taxon>
        <taxon>Bacillati</taxon>
        <taxon>Actinomycetota</taxon>
        <taxon>Actinomycetes</taxon>
        <taxon>Propionibacteriales</taxon>
        <taxon>Nocardioidaceae</taxon>
        <taxon>Propionicimonas</taxon>
    </lineage>
</organism>
<protein>
    <submittedName>
        <fullName evidence="1">Uncharacterized protein</fullName>
    </submittedName>
</protein>
<dbReference type="EMBL" id="PDJC01000001">
    <property type="protein sequence ID" value="PFG18163.1"/>
    <property type="molecule type" value="Genomic_DNA"/>
</dbReference>
<reference evidence="1 2" key="1">
    <citation type="submission" date="2017-10" db="EMBL/GenBank/DDBJ databases">
        <title>Sequencing the genomes of 1000 actinobacteria strains.</title>
        <authorList>
            <person name="Klenk H.-P."/>
        </authorList>
    </citation>
    <scope>NUCLEOTIDE SEQUENCE [LARGE SCALE GENOMIC DNA]</scope>
    <source>
        <strain evidence="1 2">DSM 15597</strain>
    </source>
</reference>
<dbReference type="Proteomes" id="UP000226079">
    <property type="component" value="Unassembled WGS sequence"/>
</dbReference>
<keyword evidence="2" id="KW-1185">Reference proteome</keyword>
<proteinExistence type="predicted"/>
<sequence>MPGSAEKHWVLIVSALKVRLAYSPPRYPNSAKLPVHR</sequence>
<comment type="caution">
    <text evidence="1">The sequence shown here is derived from an EMBL/GenBank/DDBJ whole genome shotgun (WGS) entry which is preliminary data.</text>
</comment>
<name>A0A2A9CUQ0_9ACTN</name>
<dbReference type="AlphaFoldDB" id="A0A2A9CUQ0"/>